<evidence type="ECO:0000313" key="3">
    <source>
        <dbReference type="Proteomes" id="UP000284605"/>
    </source>
</evidence>
<dbReference type="Pfam" id="PF04304">
    <property type="entry name" value="DUF454"/>
    <property type="match status" value="1"/>
</dbReference>
<keyword evidence="1" id="KW-0812">Transmembrane</keyword>
<dbReference type="PIRSF" id="PIRSF016789">
    <property type="entry name" value="DUF454"/>
    <property type="match status" value="1"/>
</dbReference>
<keyword evidence="1" id="KW-0472">Membrane</keyword>
<feature type="transmembrane region" description="Helical" evidence="1">
    <location>
        <begin position="24"/>
        <end position="54"/>
    </location>
</feature>
<dbReference type="Proteomes" id="UP000284605">
    <property type="component" value="Unassembled WGS sequence"/>
</dbReference>
<evidence type="ECO:0000313" key="2">
    <source>
        <dbReference type="EMBL" id="RJF88110.1"/>
    </source>
</evidence>
<feature type="transmembrane region" description="Helical" evidence="1">
    <location>
        <begin position="92"/>
        <end position="110"/>
    </location>
</feature>
<dbReference type="PANTHER" id="PTHR35813">
    <property type="entry name" value="INNER MEMBRANE PROTEIN YBAN"/>
    <property type="match status" value="1"/>
</dbReference>
<accession>A0A418WDP2</accession>
<gene>
    <name evidence="2" type="ORF">D3874_14675</name>
</gene>
<dbReference type="EMBL" id="QYUK01000011">
    <property type="protein sequence ID" value="RJF88110.1"/>
    <property type="molecule type" value="Genomic_DNA"/>
</dbReference>
<reference evidence="2 3" key="1">
    <citation type="submission" date="2018-09" db="EMBL/GenBank/DDBJ databases">
        <authorList>
            <person name="Zhu H."/>
        </authorList>
    </citation>
    <scope>NUCLEOTIDE SEQUENCE [LARGE SCALE GENOMIC DNA]</scope>
    <source>
        <strain evidence="2 3">K1W22B-8</strain>
    </source>
</reference>
<dbReference type="InterPro" id="IPR007401">
    <property type="entry name" value="DUF454"/>
</dbReference>
<sequence>MRVARSLAGTVAVAQHTDKVKQAIWLAAGLVMVALGVIGAFLPLMPTTIFLIMAGWCFARSSPRLEAWLLNHPRFGGLLRDWRDYRAIPRRAKIAACAGMVLGFCLFWLGVHPAPLLAVAVAAGLAACGAYVVTRPGRP</sequence>
<keyword evidence="1" id="KW-1133">Transmembrane helix</keyword>
<dbReference type="GO" id="GO:0005886">
    <property type="term" value="C:plasma membrane"/>
    <property type="evidence" value="ECO:0007669"/>
    <property type="project" value="TreeGrafter"/>
</dbReference>
<keyword evidence="3" id="KW-1185">Reference proteome</keyword>
<feature type="transmembrane region" description="Helical" evidence="1">
    <location>
        <begin position="116"/>
        <end position="134"/>
    </location>
</feature>
<protein>
    <submittedName>
        <fullName evidence="2">DUF454 domain-containing protein</fullName>
    </submittedName>
</protein>
<proteinExistence type="predicted"/>
<dbReference type="OrthoDB" id="9816293at2"/>
<organism evidence="2 3">
    <name type="scientific">Oleomonas cavernae</name>
    <dbReference type="NCBI Taxonomy" id="2320859"/>
    <lineage>
        <taxon>Bacteria</taxon>
        <taxon>Pseudomonadati</taxon>
        <taxon>Pseudomonadota</taxon>
        <taxon>Alphaproteobacteria</taxon>
        <taxon>Acetobacterales</taxon>
        <taxon>Acetobacteraceae</taxon>
        <taxon>Oleomonas</taxon>
    </lineage>
</organism>
<dbReference type="AlphaFoldDB" id="A0A418WDP2"/>
<evidence type="ECO:0000256" key="1">
    <source>
        <dbReference type="SAM" id="Phobius"/>
    </source>
</evidence>
<dbReference type="PANTHER" id="PTHR35813:SF1">
    <property type="entry name" value="INNER MEMBRANE PROTEIN YBAN"/>
    <property type="match status" value="1"/>
</dbReference>
<comment type="caution">
    <text evidence="2">The sequence shown here is derived from an EMBL/GenBank/DDBJ whole genome shotgun (WGS) entry which is preliminary data.</text>
</comment>
<name>A0A418WDP2_9PROT</name>